<gene>
    <name evidence="1" type="ORF">PIBRA_LOCUS9852</name>
</gene>
<dbReference type="AlphaFoldDB" id="A0A9P0TQP2"/>
<dbReference type="EMBL" id="CALOZG010000032">
    <property type="protein sequence ID" value="CAH4033579.1"/>
    <property type="molecule type" value="Genomic_DNA"/>
</dbReference>
<keyword evidence="2" id="KW-1185">Reference proteome</keyword>
<reference evidence="1" key="1">
    <citation type="submission" date="2022-05" db="EMBL/GenBank/DDBJ databases">
        <authorList>
            <person name="Okamura Y."/>
        </authorList>
    </citation>
    <scope>NUCLEOTIDE SEQUENCE</scope>
</reference>
<sequence length="105" mass="12360">MGDLTNQRHFISDNMTKIEPKYRYVRVGSTRQNFNHAYYFPKNDRRIRVCKVYFINTLAISDKTIRTVVKKNSERLGLMQENRGKHGNQFQLEASLKDGVKAHIN</sequence>
<evidence type="ECO:0000313" key="1">
    <source>
        <dbReference type="EMBL" id="CAH4033579.1"/>
    </source>
</evidence>
<organism evidence="1 2">
    <name type="scientific">Pieris brassicae</name>
    <name type="common">White butterfly</name>
    <name type="synonym">Large white butterfly</name>
    <dbReference type="NCBI Taxonomy" id="7116"/>
    <lineage>
        <taxon>Eukaryota</taxon>
        <taxon>Metazoa</taxon>
        <taxon>Ecdysozoa</taxon>
        <taxon>Arthropoda</taxon>
        <taxon>Hexapoda</taxon>
        <taxon>Insecta</taxon>
        <taxon>Pterygota</taxon>
        <taxon>Neoptera</taxon>
        <taxon>Endopterygota</taxon>
        <taxon>Lepidoptera</taxon>
        <taxon>Glossata</taxon>
        <taxon>Ditrysia</taxon>
        <taxon>Papilionoidea</taxon>
        <taxon>Pieridae</taxon>
        <taxon>Pierinae</taxon>
        <taxon>Pieris</taxon>
    </lineage>
</organism>
<comment type="caution">
    <text evidence="1">The sequence shown here is derived from an EMBL/GenBank/DDBJ whole genome shotgun (WGS) entry which is preliminary data.</text>
</comment>
<accession>A0A9P0TQP2</accession>
<protein>
    <submittedName>
        <fullName evidence="1">Uncharacterized protein</fullName>
    </submittedName>
</protein>
<name>A0A9P0TQP2_PIEBR</name>
<proteinExistence type="predicted"/>
<dbReference type="PANTHER" id="PTHR10773">
    <property type="entry name" value="DNA-DIRECTED RNA POLYMERASES I, II, AND III SUBUNIT RPABC2"/>
    <property type="match status" value="1"/>
</dbReference>
<evidence type="ECO:0000313" key="2">
    <source>
        <dbReference type="Proteomes" id="UP001152562"/>
    </source>
</evidence>
<dbReference type="PANTHER" id="PTHR10773:SF19">
    <property type="match status" value="1"/>
</dbReference>
<dbReference type="Proteomes" id="UP001152562">
    <property type="component" value="Unassembled WGS sequence"/>
</dbReference>